<dbReference type="GO" id="GO:0000781">
    <property type="term" value="C:chromosome, telomeric region"/>
    <property type="evidence" value="ECO:0007669"/>
    <property type="project" value="GOC"/>
</dbReference>
<name>A0A817SXI5_9BILA</name>
<evidence type="ECO:0000313" key="1">
    <source>
        <dbReference type="EMBL" id="CAF3299753.1"/>
    </source>
</evidence>
<dbReference type="GO" id="GO:0031509">
    <property type="term" value="P:subtelomeric heterochromatin formation"/>
    <property type="evidence" value="ECO:0007669"/>
    <property type="project" value="InterPro"/>
</dbReference>
<dbReference type="EMBL" id="CAJNYD010000809">
    <property type="protein sequence ID" value="CAF3299753.1"/>
    <property type="molecule type" value="Genomic_DNA"/>
</dbReference>
<gene>
    <name evidence="1" type="ORF">LUA448_LOCUS7961</name>
</gene>
<dbReference type="Gene3D" id="3.40.630.30">
    <property type="match status" value="1"/>
</dbReference>
<dbReference type="GO" id="GO:0004402">
    <property type="term" value="F:histone acetyltransferase activity"/>
    <property type="evidence" value="ECO:0007669"/>
    <property type="project" value="InterPro"/>
</dbReference>
<evidence type="ECO:0008006" key="3">
    <source>
        <dbReference type="Google" id="ProtNLM"/>
    </source>
</evidence>
<dbReference type="InterPro" id="IPR017380">
    <property type="entry name" value="Hist_AcTrfase_B-typ_cat-su"/>
</dbReference>
<protein>
    <recommendedName>
        <fullName evidence="3">Histone acetyltransferase</fullName>
    </recommendedName>
</protein>
<comment type="caution">
    <text evidence="1">The sequence shown here is derived from an EMBL/GenBank/DDBJ whole genome shotgun (WGS) entry which is preliminary data.</text>
</comment>
<evidence type="ECO:0000313" key="2">
    <source>
        <dbReference type="Proteomes" id="UP000663833"/>
    </source>
</evidence>
<sequence length="495" mass="56589">MTDHTPMDSNLNDENIDQCLSRSESTDAVGQPCTNEYPTSITDVDVGEFIVAIDGILEIIKDGNRLSISSKGHLQTDVDESSTAEEETIISGDQYQLSAEPLLSLPDTKEKSCIMHISDYIILVSPASSTETNINSLNTIMGSATTNDNTLDMGDRINKIISDYKKAIQKNHLQLRHLTTNELSKLMERLCQEISPDTLELFRNEHFNDDNNTADNTTQELEKFYEWMPKYLTEQDLKLEVIIRSKQEQQQNLSVVTQALLNQNEQIFQQIQAQPQQLTQMLTWQQQQQANNQNAQSINNFNQNSPQIDQSDKQKDYFDTLVKLASTTILLWTMVALPDVIIASLSQRLSSTITTNLELFLLKIKAEYEYSPFGEQLLGYELTGHESSYFIHRINQQNLPSNSKFFDCEMLILPPYQRKGHGRRLLTAIYEDLRTNSRVQDIKAEDPSDEFVALRDLVSLELCHKYLPDLFSKESILKTDRVTKEMIDKAREVLN</sequence>
<dbReference type="PANTHER" id="PTHR12046">
    <property type="entry name" value="HISTONE ACETYLTRANSFERASE TYPE B CATALYTIC SUBUNIT"/>
    <property type="match status" value="1"/>
</dbReference>
<organism evidence="1 2">
    <name type="scientific">Rotaria socialis</name>
    <dbReference type="NCBI Taxonomy" id="392032"/>
    <lineage>
        <taxon>Eukaryota</taxon>
        <taxon>Metazoa</taxon>
        <taxon>Spiralia</taxon>
        <taxon>Gnathifera</taxon>
        <taxon>Rotifera</taxon>
        <taxon>Eurotatoria</taxon>
        <taxon>Bdelloidea</taxon>
        <taxon>Philodinida</taxon>
        <taxon>Philodinidae</taxon>
        <taxon>Rotaria</taxon>
    </lineage>
</organism>
<dbReference type="SUPFAM" id="SSF55729">
    <property type="entry name" value="Acyl-CoA N-acyltransferases (Nat)"/>
    <property type="match status" value="1"/>
</dbReference>
<dbReference type="Proteomes" id="UP000663833">
    <property type="component" value="Unassembled WGS sequence"/>
</dbReference>
<dbReference type="InterPro" id="IPR016181">
    <property type="entry name" value="Acyl_CoA_acyltransferase"/>
</dbReference>
<accession>A0A817SXI5</accession>
<dbReference type="GO" id="GO:0005634">
    <property type="term" value="C:nucleus"/>
    <property type="evidence" value="ECO:0007669"/>
    <property type="project" value="InterPro"/>
</dbReference>
<dbReference type="AlphaFoldDB" id="A0A817SXI5"/>
<reference evidence="1" key="1">
    <citation type="submission" date="2021-02" db="EMBL/GenBank/DDBJ databases">
        <authorList>
            <person name="Nowell W R."/>
        </authorList>
    </citation>
    <scope>NUCLEOTIDE SEQUENCE</scope>
</reference>
<proteinExistence type="predicted"/>